<accession>A0ACD0NSC6</accession>
<protein>
    <submittedName>
        <fullName evidence="1">Uncharacterized protein</fullName>
    </submittedName>
</protein>
<dbReference type="EMBL" id="KZ820156">
    <property type="protein sequence ID" value="PWN48695.1"/>
    <property type="molecule type" value="Genomic_DNA"/>
</dbReference>
<evidence type="ECO:0000313" key="1">
    <source>
        <dbReference type="EMBL" id="PWN48695.1"/>
    </source>
</evidence>
<organism evidence="1 2">
    <name type="scientific">Violaceomyces palustris</name>
    <dbReference type="NCBI Taxonomy" id="1673888"/>
    <lineage>
        <taxon>Eukaryota</taxon>
        <taxon>Fungi</taxon>
        <taxon>Dikarya</taxon>
        <taxon>Basidiomycota</taxon>
        <taxon>Ustilaginomycotina</taxon>
        <taxon>Ustilaginomycetes</taxon>
        <taxon>Violaceomycetales</taxon>
        <taxon>Violaceomycetaceae</taxon>
        <taxon>Violaceomyces</taxon>
    </lineage>
</organism>
<evidence type="ECO:0000313" key="2">
    <source>
        <dbReference type="Proteomes" id="UP000245626"/>
    </source>
</evidence>
<proteinExistence type="predicted"/>
<reference evidence="1 2" key="1">
    <citation type="journal article" date="2018" name="Mol. Biol. Evol.">
        <title>Broad Genomic Sampling Reveals a Smut Pathogenic Ancestry of the Fungal Clade Ustilaginomycotina.</title>
        <authorList>
            <person name="Kijpornyongpan T."/>
            <person name="Mondo S.J."/>
            <person name="Barry K."/>
            <person name="Sandor L."/>
            <person name="Lee J."/>
            <person name="Lipzen A."/>
            <person name="Pangilinan J."/>
            <person name="LaButti K."/>
            <person name="Hainaut M."/>
            <person name="Henrissat B."/>
            <person name="Grigoriev I.V."/>
            <person name="Spatafora J.W."/>
            <person name="Aime M.C."/>
        </authorList>
    </citation>
    <scope>NUCLEOTIDE SEQUENCE [LARGE SCALE GENOMIC DNA]</scope>
    <source>
        <strain evidence="1 2">SA 807</strain>
    </source>
</reference>
<sequence>MDNHQESSQQSAQELLDKRRAQNKLAQRRFREKAKAARKAAAEAAAAAATAASSSSSTSSSSASSSSPQQPPSSSTISTAPNVTSTDASPLLVSPGSATSAGPGFISSSDIHPASTAAIVQSILAATAGSSSFPVGSPLPAQIAQMLASIPPGQNLGFQDFVKSQFASAATSVSGSQTSNLLGSLASQPEFQATTLPATFPTSVPASTLQLPFASLGSTVATPMASTNSMWGAPPSAFDLDLIDTEMNFVPKGPSTMFASAGHGNPLHPDQSLNGGPSPISPPFPNGSPSSNQGQNDAFLNASSSSNGWANSPAAHPSPEQQQLVSNSPQDVSFSAFEEFLKLQGTNYTLPSVASISPPGGAAPSPNHISLSPAASAFLASSISPSGSTPAPSPSACYMPTTYPTPTWTTINLSNVPENRMQWHNVVTPDPKWDQFMMPRTSFGRALILNAERLGLKKAMMEDCWSVSYVAESWKLYQDELAAGRNPQWRGISRNSTSSSFSSSSSSNQEGHPAGSDDYEDRFCEVLEEGFGASYDPQPVDTSRSPLNDGRSEGPGKKRKRRGTKDETLPGQFGPERPVDSQMVGSADRRLNWDKVPKNMHPTKMQLTKEHHPYLDIAFPWPSMREKILTFMNSVFDEDEFCEDMYVAGMSTENEPAFLIWGDDTMDENAWEVGEEFAKKWWILLDNDILRRTNWWRRQRGLKNLERPGQLGQAAKSST</sequence>
<name>A0ACD0NSC6_9BASI</name>
<dbReference type="Proteomes" id="UP000245626">
    <property type="component" value="Unassembled WGS sequence"/>
</dbReference>
<keyword evidence="2" id="KW-1185">Reference proteome</keyword>
<gene>
    <name evidence="1" type="ORF">IE53DRAFT_389099</name>
</gene>